<sequence>MLLALLSYGASQAAYSAESDSWQFEVTPYLFAAGIDGTVGVRGVTSDIDASFSDIVDDLDLAFMGLITARKGPWTYGLETIYVKLSDKEAKSVTGPFGQVTVNGALDVTSEISITQGSVAYRVLDTSTALDMIWALRYTKLDTEANVAITTTPGIVFPGGSKSASGSDGWTDAVIGVRVLQPLNEQWSLLGYADVGGGGSNLTYQFMLGANWEFAKDFTAKVGYRQLYWDYEKDGTVWDMTMGGPYLGLGIKF</sequence>
<dbReference type="AlphaFoldDB" id="A0A1Y0D3M9"/>
<dbReference type="SUPFAM" id="SSF56925">
    <property type="entry name" value="OMPA-like"/>
    <property type="match status" value="1"/>
</dbReference>
<dbReference type="EMBL" id="CP021377">
    <property type="protein sequence ID" value="ART82109.1"/>
    <property type="molecule type" value="Genomic_DNA"/>
</dbReference>
<accession>A0A1Y0D3M9</accession>
<gene>
    <name evidence="1" type="ORF">CBP31_05280</name>
</gene>
<name>A0A1Y0D3M9_9GAMM</name>
<reference evidence="1 2" key="1">
    <citation type="journal article" date="2014" name="Int. J. Syst. Evol. Microbiol.">
        <title>Oceanisphaera profunda sp. nov., a marine bacterium isolated from deep-sea sediment, and emended description of the genus Oceanisphaera.</title>
        <authorList>
            <person name="Xu Z."/>
            <person name="Zhang X.Y."/>
            <person name="Su H.N."/>
            <person name="Yu Z.C."/>
            <person name="Liu C."/>
            <person name="Li H."/>
            <person name="Chen X.L."/>
            <person name="Song X.Y."/>
            <person name="Xie B.B."/>
            <person name="Qin Q.L."/>
            <person name="Zhou B.C."/>
            <person name="Shi M."/>
            <person name="Huang Y."/>
            <person name="Zhang Y.Z."/>
        </authorList>
    </citation>
    <scope>NUCLEOTIDE SEQUENCE [LARGE SCALE GENOMIC DNA]</scope>
    <source>
        <strain evidence="1 2">SM1222</strain>
    </source>
</reference>
<evidence type="ECO:0000313" key="1">
    <source>
        <dbReference type="EMBL" id="ART82109.1"/>
    </source>
</evidence>
<organism evidence="1 2">
    <name type="scientific">Oceanisphaera profunda</name>
    <dbReference type="NCBI Taxonomy" id="1416627"/>
    <lineage>
        <taxon>Bacteria</taxon>
        <taxon>Pseudomonadati</taxon>
        <taxon>Pseudomonadota</taxon>
        <taxon>Gammaproteobacteria</taxon>
        <taxon>Aeromonadales</taxon>
        <taxon>Aeromonadaceae</taxon>
        <taxon>Oceanisphaera</taxon>
    </lineage>
</organism>
<keyword evidence="2" id="KW-1185">Reference proteome</keyword>
<evidence type="ECO:0000313" key="2">
    <source>
        <dbReference type="Proteomes" id="UP000243937"/>
    </source>
</evidence>
<dbReference type="Proteomes" id="UP000243937">
    <property type="component" value="Chromosome"/>
</dbReference>
<evidence type="ECO:0008006" key="3">
    <source>
        <dbReference type="Google" id="ProtNLM"/>
    </source>
</evidence>
<dbReference type="InterPro" id="IPR011250">
    <property type="entry name" value="OMP/PagP_B-barrel"/>
</dbReference>
<protein>
    <recommendedName>
        <fullName evidence="3">Outer membrane protein beta-barrel domain-containing protein</fullName>
    </recommendedName>
</protein>
<dbReference type="KEGG" id="opf:CBP31_05280"/>
<proteinExistence type="predicted"/>